<keyword evidence="1" id="KW-0689">Ribosomal protein</keyword>
<sequence>MEATLTRPALSCCCRTIPSSSSTSRLLVRPSVAPGLRQQSTKSRTKRALNIPKHESFLNPRPTTNHIVFNPPSSEASVYHTPFKFLPKTDPRRRAQLSNLFGSSTTIQYSTPGASAEPAVNPDELPAVFPPELGTKKYHMTKEDVEEMRRLRLEDPNKHTVTSLSKQFGCTPWFVMMCVRSPREHRDKHKAAEAAVKARWGPKRTAAREERARRWAMLFRGEL</sequence>
<accession>A0AAV9HDJ0</accession>
<name>A0AAV9HDJ0_9PEZI</name>
<reference evidence="1" key="1">
    <citation type="journal article" date="2023" name="Mol. Phylogenet. Evol.">
        <title>Genome-scale phylogeny and comparative genomics of the fungal order Sordariales.</title>
        <authorList>
            <person name="Hensen N."/>
            <person name="Bonometti L."/>
            <person name="Westerberg I."/>
            <person name="Brannstrom I.O."/>
            <person name="Guillou S."/>
            <person name="Cros-Aarteil S."/>
            <person name="Calhoun S."/>
            <person name="Haridas S."/>
            <person name="Kuo A."/>
            <person name="Mondo S."/>
            <person name="Pangilinan J."/>
            <person name="Riley R."/>
            <person name="LaButti K."/>
            <person name="Andreopoulos B."/>
            <person name="Lipzen A."/>
            <person name="Chen C."/>
            <person name="Yan M."/>
            <person name="Daum C."/>
            <person name="Ng V."/>
            <person name="Clum A."/>
            <person name="Steindorff A."/>
            <person name="Ohm R.A."/>
            <person name="Martin F."/>
            <person name="Silar P."/>
            <person name="Natvig D.O."/>
            <person name="Lalanne C."/>
            <person name="Gautier V."/>
            <person name="Ament-Velasquez S.L."/>
            <person name="Kruys A."/>
            <person name="Hutchinson M.I."/>
            <person name="Powell A.J."/>
            <person name="Barry K."/>
            <person name="Miller A.N."/>
            <person name="Grigoriev I.V."/>
            <person name="Debuchy R."/>
            <person name="Gladieux P."/>
            <person name="Hiltunen Thoren M."/>
            <person name="Johannesson H."/>
        </authorList>
    </citation>
    <scope>NUCLEOTIDE SEQUENCE</scope>
    <source>
        <strain evidence="1">PSN324</strain>
    </source>
</reference>
<keyword evidence="2" id="KW-1185">Reference proteome</keyword>
<dbReference type="Proteomes" id="UP001321749">
    <property type="component" value="Unassembled WGS sequence"/>
</dbReference>
<evidence type="ECO:0000313" key="1">
    <source>
        <dbReference type="EMBL" id="KAK4458725.1"/>
    </source>
</evidence>
<protein>
    <submittedName>
        <fullName evidence="1">Mitochondrial ribosomal protein subunit L20-domain-containing protein</fullName>
    </submittedName>
</protein>
<reference evidence="1" key="2">
    <citation type="submission" date="2023-06" db="EMBL/GenBank/DDBJ databases">
        <authorList>
            <consortium name="Lawrence Berkeley National Laboratory"/>
            <person name="Mondo S.J."/>
            <person name="Hensen N."/>
            <person name="Bonometti L."/>
            <person name="Westerberg I."/>
            <person name="Brannstrom I.O."/>
            <person name="Guillou S."/>
            <person name="Cros-Aarteil S."/>
            <person name="Calhoun S."/>
            <person name="Haridas S."/>
            <person name="Kuo A."/>
            <person name="Pangilinan J."/>
            <person name="Riley R."/>
            <person name="Labutti K."/>
            <person name="Andreopoulos B."/>
            <person name="Lipzen A."/>
            <person name="Chen C."/>
            <person name="Yanf M."/>
            <person name="Daum C."/>
            <person name="Ng V."/>
            <person name="Clum A."/>
            <person name="Steindorff A."/>
            <person name="Ohm R."/>
            <person name="Martin F."/>
            <person name="Silar P."/>
            <person name="Natvig D."/>
            <person name="Lalanne C."/>
            <person name="Gautier V."/>
            <person name="Ament-Velasquez S.L."/>
            <person name="Kruys A."/>
            <person name="Hutchinson M.I."/>
            <person name="Powell A.J."/>
            <person name="Barry K."/>
            <person name="Miller A.N."/>
            <person name="Grigoriev I.V."/>
            <person name="Debuchy R."/>
            <person name="Gladieux P."/>
            <person name="Thoren M.H."/>
            <person name="Johannesson H."/>
        </authorList>
    </citation>
    <scope>NUCLEOTIDE SEQUENCE</scope>
    <source>
        <strain evidence="1">PSN324</strain>
    </source>
</reference>
<proteinExistence type="predicted"/>
<dbReference type="PANTHER" id="PTHR28266">
    <property type="entry name" value="54S RIBOSOMAL PROTEIN L20, MITOCHONDRIAL"/>
    <property type="match status" value="1"/>
</dbReference>
<keyword evidence="1" id="KW-0687">Ribonucleoprotein</keyword>
<dbReference type="GO" id="GO:0003735">
    <property type="term" value="F:structural constituent of ribosome"/>
    <property type="evidence" value="ECO:0007669"/>
    <property type="project" value="TreeGrafter"/>
</dbReference>
<dbReference type="Pfam" id="PF12824">
    <property type="entry name" value="MRP-L20"/>
    <property type="match status" value="1"/>
</dbReference>
<dbReference type="EMBL" id="MU865059">
    <property type="protein sequence ID" value="KAK4458725.1"/>
    <property type="molecule type" value="Genomic_DNA"/>
</dbReference>
<dbReference type="GO" id="GO:0005762">
    <property type="term" value="C:mitochondrial large ribosomal subunit"/>
    <property type="evidence" value="ECO:0007669"/>
    <property type="project" value="TreeGrafter"/>
</dbReference>
<organism evidence="1 2">
    <name type="scientific">Cladorrhinum samala</name>
    <dbReference type="NCBI Taxonomy" id="585594"/>
    <lineage>
        <taxon>Eukaryota</taxon>
        <taxon>Fungi</taxon>
        <taxon>Dikarya</taxon>
        <taxon>Ascomycota</taxon>
        <taxon>Pezizomycotina</taxon>
        <taxon>Sordariomycetes</taxon>
        <taxon>Sordariomycetidae</taxon>
        <taxon>Sordariales</taxon>
        <taxon>Podosporaceae</taxon>
        <taxon>Cladorrhinum</taxon>
    </lineage>
</organism>
<dbReference type="InterPro" id="IPR024388">
    <property type="entry name" value="Ribosomal_mL58"/>
</dbReference>
<dbReference type="AlphaFoldDB" id="A0AAV9HDJ0"/>
<gene>
    <name evidence="1" type="ORF">QBC42DRAFT_19954</name>
</gene>
<comment type="caution">
    <text evidence="1">The sequence shown here is derived from an EMBL/GenBank/DDBJ whole genome shotgun (WGS) entry which is preliminary data.</text>
</comment>
<evidence type="ECO:0000313" key="2">
    <source>
        <dbReference type="Proteomes" id="UP001321749"/>
    </source>
</evidence>
<dbReference type="PANTHER" id="PTHR28266:SF1">
    <property type="entry name" value="LARGE RIBOSOMAL SUBUNIT PROTEIN ML58"/>
    <property type="match status" value="1"/>
</dbReference>